<keyword evidence="7" id="KW-0234">DNA repair</keyword>
<dbReference type="SUPFAM" id="SSF56024">
    <property type="entry name" value="Phospholipase D/nuclease"/>
    <property type="match status" value="2"/>
</dbReference>
<sequence>MKPREAPIVIDDDSEDESGDVLLNEQRSSKRARTFKVDDEDDSIVEITRERQAGQAAQPGPEGLSSSQQQIQAKEKDQQQQLAAIALGIGGLSGLDRAALERERRERQRQRRRAAGLASESEDEQDNDPGAAGKARPTQVSSARPSASSSSTRPGPGFSFASSSSSATTSRVAATSGIGSSSPPALRRILSGDPFWDGAVKRSYNRYTSDGVPFSDFLLPTTRSNAAGLQAAIVASFDWDFAWLGSMLPTERDALPGKQGPQITFVMKERPGLPAGVHQMEKPGWVTLAVKNRGNDYSSMHIKMLLLVYQDRLRLVISTGNLNRIDWESLENAAWVQDFPLLPPGAAASLSAQGTDVKDQLVRVLRGMDVPAAHPVSRALQRYNFDKGPTLVASIPRRTAYQGRNEISLVGLGRLADQARKLLGDRAQVEVEAQGSSMGSYSQRWLQQFHLVATGSSSGSSAELKLDVLPPSGKAATKAYLDLVGKPTQASKMDRAAVLKRHDDTGKDDEAAWPPIKVLFPSRDFVVHQSVGGAAGGGCHFGKPEAFTKWKHLCYHARAERHEGVLMHQKGVLVVKKGREVEQTAGSSSSHSKDEEETIGYVVMTSANFGQNAWGNLSRPSAQAGIQLSVNNWELGVILPLKRRDLRAEAKLTTNARSAICWKRPARQYGEGDVPWSPTVQ</sequence>
<feature type="region of interest" description="Disordered" evidence="11">
    <location>
        <begin position="1"/>
        <end position="36"/>
    </location>
</feature>
<keyword evidence="5" id="KW-0378">Hydrolase</keyword>
<dbReference type="CDD" id="cd09122">
    <property type="entry name" value="PLDc_Tdp1_1"/>
    <property type="match status" value="1"/>
</dbReference>
<evidence type="ECO:0000256" key="3">
    <source>
        <dbReference type="ARBA" id="ARBA00022722"/>
    </source>
</evidence>
<evidence type="ECO:0000256" key="4">
    <source>
        <dbReference type="ARBA" id="ARBA00022763"/>
    </source>
</evidence>
<evidence type="ECO:0000256" key="7">
    <source>
        <dbReference type="ARBA" id="ARBA00023204"/>
    </source>
</evidence>
<evidence type="ECO:0000313" key="12">
    <source>
        <dbReference type="EMBL" id="PWN27015.1"/>
    </source>
</evidence>
<dbReference type="GO" id="GO:0005634">
    <property type="term" value="C:nucleus"/>
    <property type="evidence" value="ECO:0007669"/>
    <property type="project" value="UniProtKB-SubCell"/>
</dbReference>
<dbReference type="Gene3D" id="3.30.870.10">
    <property type="entry name" value="Endonuclease Chain A"/>
    <property type="match status" value="2"/>
</dbReference>
<proteinExistence type="inferred from homology"/>
<dbReference type="GO" id="GO:0003690">
    <property type="term" value="F:double-stranded DNA binding"/>
    <property type="evidence" value="ECO:0007669"/>
    <property type="project" value="TreeGrafter"/>
</dbReference>
<evidence type="ECO:0000313" key="13">
    <source>
        <dbReference type="Proteomes" id="UP000245884"/>
    </source>
</evidence>
<evidence type="ECO:0000256" key="8">
    <source>
        <dbReference type="ARBA" id="ARBA00023242"/>
    </source>
</evidence>
<comment type="similarity">
    <text evidence="2">Belongs to the tyrosyl-DNA phosphodiesterase family.</text>
</comment>
<evidence type="ECO:0000256" key="2">
    <source>
        <dbReference type="ARBA" id="ARBA00010205"/>
    </source>
</evidence>
<dbReference type="Pfam" id="PF06087">
    <property type="entry name" value="Tyr-DNA_phospho"/>
    <property type="match status" value="1"/>
</dbReference>
<keyword evidence="8" id="KW-0539">Nucleus</keyword>
<dbReference type="GO" id="GO:0006281">
    <property type="term" value="P:DNA repair"/>
    <property type="evidence" value="ECO:0007669"/>
    <property type="project" value="UniProtKB-KW"/>
</dbReference>
<keyword evidence="3" id="KW-0540">Nuclease</keyword>
<name>A0A316UV77_9BASI</name>
<evidence type="ECO:0000256" key="10">
    <source>
        <dbReference type="PIRSR" id="PIRSR610347-2"/>
    </source>
</evidence>
<keyword evidence="13" id="KW-1185">Reference proteome</keyword>
<evidence type="ECO:0000256" key="11">
    <source>
        <dbReference type="SAM" id="MobiDB-lite"/>
    </source>
</evidence>
<dbReference type="GO" id="GO:0004527">
    <property type="term" value="F:exonuclease activity"/>
    <property type="evidence" value="ECO:0007669"/>
    <property type="project" value="UniProtKB-KW"/>
</dbReference>
<accession>A0A316UV77</accession>
<dbReference type="EMBL" id="KZ819669">
    <property type="protein sequence ID" value="PWN27015.1"/>
    <property type="molecule type" value="Genomic_DNA"/>
</dbReference>
<feature type="compositionally biased region" description="Low complexity" evidence="11">
    <location>
        <begin position="141"/>
        <end position="166"/>
    </location>
</feature>
<protein>
    <submittedName>
        <fullName evidence="12">Phospholipase D/nuclease</fullName>
    </submittedName>
</protein>
<feature type="region of interest" description="Disordered" evidence="11">
    <location>
        <begin position="100"/>
        <end position="166"/>
    </location>
</feature>
<keyword evidence="6" id="KW-0269">Exonuclease</keyword>
<dbReference type="PANTHER" id="PTHR12415">
    <property type="entry name" value="TYROSYL-DNA PHOSPHODIESTERASE 1"/>
    <property type="match status" value="1"/>
</dbReference>
<dbReference type="OrthoDB" id="3907302at2759"/>
<evidence type="ECO:0000256" key="9">
    <source>
        <dbReference type="PIRSR" id="PIRSR610347-1"/>
    </source>
</evidence>
<dbReference type="AlphaFoldDB" id="A0A316UV77"/>
<feature type="binding site" evidence="10">
    <location>
        <position position="303"/>
    </location>
    <ligand>
        <name>substrate</name>
    </ligand>
</feature>
<evidence type="ECO:0000256" key="1">
    <source>
        <dbReference type="ARBA" id="ARBA00004123"/>
    </source>
</evidence>
<evidence type="ECO:0000256" key="6">
    <source>
        <dbReference type="ARBA" id="ARBA00022839"/>
    </source>
</evidence>
<dbReference type="RefSeq" id="XP_025361627.1">
    <property type="nucleotide sequence ID" value="XM_025506315.1"/>
</dbReference>
<feature type="region of interest" description="Disordered" evidence="11">
    <location>
        <begin position="51"/>
        <end position="80"/>
    </location>
</feature>
<reference evidence="12 13" key="1">
    <citation type="journal article" date="2018" name="Mol. Biol. Evol.">
        <title>Broad Genomic Sampling Reveals a Smut Pathogenic Ancestry of the Fungal Clade Ustilaginomycotina.</title>
        <authorList>
            <person name="Kijpornyongpan T."/>
            <person name="Mondo S.J."/>
            <person name="Barry K."/>
            <person name="Sandor L."/>
            <person name="Lee J."/>
            <person name="Lipzen A."/>
            <person name="Pangilinan J."/>
            <person name="LaButti K."/>
            <person name="Hainaut M."/>
            <person name="Henrissat B."/>
            <person name="Grigoriev I.V."/>
            <person name="Spatafora J.W."/>
            <person name="Aime M.C."/>
        </authorList>
    </citation>
    <scope>NUCLEOTIDE SEQUENCE [LARGE SCALE GENOMIC DNA]</scope>
    <source>
        <strain evidence="12 13">MCA 5214</strain>
    </source>
</reference>
<keyword evidence="4" id="KW-0227">DNA damage</keyword>
<feature type="compositionally biased region" description="Acidic residues" evidence="11">
    <location>
        <begin position="10"/>
        <end position="19"/>
    </location>
</feature>
<comment type="subcellular location">
    <subcellularLocation>
        <location evidence="1">Nucleus</location>
    </subcellularLocation>
</comment>
<gene>
    <name evidence="12" type="ORF">BDZ90DRAFT_232592</name>
</gene>
<dbReference type="GO" id="GO:0017005">
    <property type="term" value="F:3'-tyrosyl-DNA phosphodiesterase activity"/>
    <property type="evidence" value="ECO:0007669"/>
    <property type="project" value="TreeGrafter"/>
</dbReference>
<dbReference type="GeneID" id="37028138"/>
<dbReference type="GO" id="GO:0003697">
    <property type="term" value="F:single-stranded DNA binding"/>
    <property type="evidence" value="ECO:0007669"/>
    <property type="project" value="TreeGrafter"/>
</dbReference>
<dbReference type="Proteomes" id="UP000245884">
    <property type="component" value="Unassembled WGS sequence"/>
</dbReference>
<dbReference type="PANTHER" id="PTHR12415:SF0">
    <property type="entry name" value="TYROSYL-DNA PHOSPHODIESTERASE 1"/>
    <property type="match status" value="1"/>
</dbReference>
<dbReference type="STRING" id="1569628.A0A316UV77"/>
<organism evidence="12 13">
    <name type="scientific">Jaminaea rosea</name>
    <dbReference type="NCBI Taxonomy" id="1569628"/>
    <lineage>
        <taxon>Eukaryota</taxon>
        <taxon>Fungi</taxon>
        <taxon>Dikarya</taxon>
        <taxon>Basidiomycota</taxon>
        <taxon>Ustilaginomycotina</taxon>
        <taxon>Exobasidiomycetes</taxon>
        <taxon>Microstromatales</taxon>
        <taxon>Microstromatales incertae sedis</taxon>
        <taxon>Jaminaea</taxon>
    </lineage>
</organism>
<dbReference type="InterPro" id="IPR010347">
    <property type="entry name" value="Tdp1"/>
</dbReference>
<feature type="active site" description="Nucleophile" evidence="9">
    <location>
        <position position="301"/>
    </location>
</feature>
<evidence type="ECO:0000256" key="5">
    <source>
        <dbReference type="ARBA" id="ARBA00022801"/>
    </source>
</evidence>